<evidence type="ECO:0000313" key="3">
    <source>
        <dbReference type="Proteomes" id="UP000499080"/>
    </source>
</evidence>
<name>A0A4Y2DJY3_ARAVE</name>
<accession>A0A4Y2DJY3</accession>
<comment type="caution">
    <text evidence="2">The sequence shown here is derived from an EMBL/GenBank/DDBJ whole genome shotgun (WGS) entry which is preliminary data.</text>
</comment>
<evidence type="ECO:0000313" key="2">
    <source>
        <dbReference type="EMBL" id="GBM16519.1"/>
    </source>
</evidence>
<dbReference type="Proteomes" id="UP000499080">
    <property type="component" value="Unassembled WGS sequence"/>
</dbReference>
<organism evidence="2 3">
    <name type="scientific">Araneus ventricosus</name>
    <name type="common">Orbweaver spider</name>
    <name type="synonym">Epeira ventricosa</name>
    <dbReference type="NCBI Taxonomy" id="182803"/>
    <lineage>
        <taxon>Eukaryota</taxon>
        <taxon>Metazoa</taxon>
        <taxon>Ecdysozoa</taxon>
        <taxon>Arthropoda</taxon>
        <taxon>Chelicerata</taxon>
        <taxon>Arachnida</taxon>
        <taxon>Araneae</taxon>
        <taxon>Araneomorphae</taxon>
        <taxon>Entelegynae</taxon>
        <taxon>Araneoidea</taxon>
        <taxon>Araneidae</taxon>
        <taxon>Araneus</taxon>
    </lineage>
</organism>
<dbReference type="EMBL" id="BGPR01000375">
    <property type="protein sequence ID" value="GBM16519.1"/>
    <property type="molecule type" value="Genomic_DNA"/>
</dbReference>
<protein>
    <recommendedName>
        <fullName evidence="4">Reverse transcriptase domain-containing protein</fullName>
    </recommendedName>
</protein>
<evidence type="ECO:0008006" key="4">
    <source>
        <dbReference type="Google" id="ProtNLM"/>
    </source>
</evidence>
<reference evidence="2 3" key="1">
    <citation type="journal article" date="2019" name="Sci. Rep.">
        <title>Orb-weaving spider Araneus ventricosus genome elucidates the spidroin gene catalogue.</title>
        <authorList>
            <person name="Kono N."/>
            <person name="Nakamura H."/>
            <person name="Ohtoshi R."/>
            <person name="Moran D.A.P."/>
            <person name="Shinohara A."/>
            <person name="Yoshida Y."/>
            <person name="Fujiwara M."/>
            <person name="Mori M."/>
            <person name="Tomita M."/>
            <person name="Arakawa K."/>
        </authorList>
    </citation>
    <scope>NUCLEOTIDE SEQUENCE [LARGE SCALE GENOMIC DNA]</scope>
</reference>
<feature type="compositionally biased region" description="Basic and acidic residues" evidence="1">
    <location>
        <begin position="1"/>
        <end position="11"/>
    </location>
</feature>
<feature type="region of interest" description="Disordered" evidence="1">
    <location>
        <begin position="1"/>
        <end position="39"/>
    </location>
</feature>
<keyword evidence="3" id="KW-1185">Reference proteome</keyword>
<proteinExistence type="predicted"/>
<dbReference type="AlphaFoldDB" id="A0A4Y2DJY3"/>
<sequence>MKKVKNQETHVLKAHFSAPNSRETAGKAYDAEAEPSERHLSTTLQRIQGAFDNLTHKSIEEKLIETICPGNIKTLFSNLHKDRKVIIPANDGLSSTPKLEDACKDL</sequence>
<evidence type="ECO:0000256" key="1">
    <source>
        <dbReference type="SAM" id="MobiDB-lite"/>
    </source>
</evidence>
<gene>
    <name evidence="2" type="ORF">AVEN_148902_1</name>
</gene>